<feature type="transmembrane region" description="Helical" evidence="2">
    <location>
        <begin position="589"/>
        <end position="610"/>
    </location>
</feature>
<keyword evidence="2" id="KW-1133">Transmembrane helix</keyword>
<feature type="region of interest" description="Disordered" evidence="1">
    <location>
        <begin position="250"/>
        <end position="269"/>
    </location>
</feature>
<organism evidence="3 4">
    <name type="scientific">Lasiosphaeria hispida</name>
    <dbReference type="NCBI Taxonomy" id="260671"/>
    <lineage>
        <taxon>Eukaryota</taxon>
        <taxon>Fungi</taxon>
        <taxon>Dikarya</taxon>
        <taxon>Ascomycota</taxon>
        <taxon>Pezizomycotina</taxon>
        <taxon>Sordariomycetes</taxon>
        <taxon>Sordariomycetidae</taxon>
        <taxon>Sordariales</taxon>
        <taxon>Lasiosphaeriaceae</taxon>
        <taxon>Lasiosphaeria</taxon>
    </lineage>
</organism>
<gene>
    <name evidence="3" type="ORF">B0T25DRAFT_176863</name>
</gene>
<feature type="transmembrane region" description="Helical" evidence="2">
    <location>
        <begin position="550"/>
        <end position="577"/>
    </location>
</feature>
<reference evidence="3" key="1">
    <citation type="journal article" date="2023" name="Mol. Phylogenet. Evol.">
        <title>Genome-scale phylogeny and comparative genomics of the fungal order Sordariales.</title>
        <authorList>
            <person name="Hensen N."/>
            <person name="Bonometti L."/>
            <person name="Westerberg I."/>
            <person name="Brannstrom I.O."/>
            <person name="Guillou S."/>
            <person name="Cros-Aarteil S."/>
            <person name="Calhoun S."/>
            <person name="Haridas S."/>
            <person name="Kuo A."/>
            <person name="Mondo S."/>
            <person name="Pangilinan J."/>
            <person name="Riley R."/>
            <person name="LaButti K."/>
            <person name="Andreopoulos B."/>
            <person name="Lipzen A."/>
            <person name="Chen C."/>
            <person name="Yan M."/>
            <person name="Daum C."/>
            <person name="Ng V."/>
            <person name="Clum A."/>
            <person name="Steindorff A."/>
            <person name="Ohm R.A."/>
            <person name="Martin F."/>
            <person name="Silar P."/>
            <person name="Natvig D.O."/>
            <person name="Lalanne C."/>
            <person name="Gautier V."/>
            <person name="Ament-Velasquez S.L."/>
            <person name="Kruys A."/>
            <person name="Hutchinson M.I."/>
            <person name="Powell A.J."/>
            <person name="Barry K."/>
            <person name="Miller A.N."/>
            <person name="Grigoriev I.V."/>
            <person name="Debuchy R."/>
            <person name="Gladieux P."/>
            <person name="Hiltunen Thoren M."/>
            <person name="Johannesson H."/>
        </authorList>
    </citation>
    <scope>NUCLEOTIDE SEQUENCE</scope>
    <source>
        <strain evidence="3">CBS 955.72</strain>
    </source>
</reference>
<evidence type="ECO:0000256" key="2">
    <source>
        <dbReference type="SAM" id="Phobius"/>
    </source>
</evidence>
<keyword evidence="2" id="KW-0472">Membrane</keyword>
<name>A0AAJ0MH27_9PEZI</name>
<sequence>MADPLPSPPVSMAESHDALSRRDFDSSAAGDLAAIRALLLAIARHNLIEIPKEANSLATSRSISDVDPKESSYEEAKIINYRTRQPGTAITLQSRDDLGPGVSSGLLWVDTLRYDRHVDYGEFGYDENGYICSLGHRDAVPMQDTPQPGNESYVPPPHREIKEHIFKKADDQTLSPLWAGQHFGKEWNIGLHGVGNEEISSLVISQLCCRADETAPSTKHGNQFFSPRLRLVTYFLSQFEGKWGLNRHSWGSSDDKGSSEDSTWGGGSMALTRSRRDDVLFQYHMRVFTTQPGVSRTCPGRVSGNLTVPSDVRRNLDIHEIRYSVGLKTTWEFDLPVFTLVTMTNSFTGLEDLGELCDTNIWKAVNICPSIRATGVAAFAFRIRSLLPGWADQWSRLLDQIDRVLSADLANILSPESRREIMVDGSDLRLSEFYPAVLQILRIAADWIQESMDDLRWMVDDMQRLYFSPNTHADSYATFLPSELKAKGQDAATAIFKQNWDSVKSHQQRLGKALLTRIARKQEEVESLKDGMFNATSVNEAKKSTELNHYILVFTVVTIIYLPLSFISTLFTLGLFSWEDSRQVKSFQFATTITLVATGTYAFSGFLIWFTRRPTNLSADLRAPVEWFRRRVMGT</sequence>
<protein>
    <submittedName>
        <fullName evidence="3">Uncharacterized protein</fullName>
    </submittedName>
</protein>
<dbReference type="Pfam" id="PF01544">
    <property type="entry name" value="CorA"/>
    <property type="match status" value="1"/>
</dbReference>
<dbReference type="InterPro" id="IPR002523">
    <property type="entry name" value="MgTranspt_CorA/ZnTranspt_ZntB"/>
</dbReference>
<evidence type="ECO:0000256" key="1">
    <source>
        <dbReference type="SAM" id="MobiDB-lite"/>
    </source>
</evidence>
<comment type="caution">
    <text evidence="3">The sequence shown here is derived from an EMBL/GenBank/DDBJ whole genome shotgun (WGS) entry which is preliminary data.</text>
</comment>
<dbReference type="EMBL" id="JAUIQD010000003">
    <property type="protein sequence ID" value="KAK3358108.1"/>
    <property type="molecule type" value="Genomic_DNA"/>
</dbReference>
<evidence type="ECO:0000313" key="3">
    <source>
        <dbReference type="EMBL" id="KAK3358108.1"/>
    </source>
</evidence>
<accession>A0AAJ0MH27</accession>
<proteinExistence type="predicted"/>
<evidence type="ECO:0000313" key="4">
    <source>
        <dbReference type="Proteomes" id="UP001275084"/>
    </source>
</evidence>
<dbReference type="GO" id="GO:0046873">
    <property type="term" value="F:metal ion transmembrane transporter activity"/>
    <property type="evidence" value="ECO:0007669"/>
    <property type="project" value="InterPro"/>
</dbReference>
<dbReference type="GO" id="GO:0016020">
    <property type="term" value="C:membrane"/>
    <property type="evidence" value="ECO:0007669"/>
    <property type="project" value="InterPro"/>
</dbReference>
<reference evidence="3" key="2">
    <citation type="submission" date="2023-06" db="EMBL/GenBank/DDBJ databases">
        <authorList>
            <consortium name="Lawrence Berkeley National Laboratory"/>
            <person name="Haridas S."/>
            <person name="Hensen N."/>
            <person name="Bonometti L."/>
            <person name="Westerberg I."/>
            <person name="Brannstrom I.O."/>
            <person name="Guillou S."/>
            <person name="Cros-Aarteil S."/>
            <person name="Calhoun S."/>
            <person name="Kuo A."/>
            <person name="Mondo S."/>
            <person name="Pangilinan J."/>
            <person name="Riley R."/>
            <person name="Labutti K."/>
            <person name="Andreopoulos B."/>
            <person name="Lipzen A."/>
            <person name="Chen C."/>
            <person name="Yanf M."/>
            <person name="Daum C."/>
            <person name="Ng V."/>
            <person name="Clum A."/>
            <person name="Steindorff A."/>
            <person name="Ohm R."/>
            <person name="Martin F."/>
            <person name="Silar P."/>
            <person name="Natvig D."/>
            <person name="Lalanne C."/>
            <person name="Gautier V."/>
            <person name="Ament-Velasquez S.L."/>
            <person name="Kruys A."/>
            <person name="Hutchinson M.I."/>
            <person name="Powell A.J."/>
            <person name="Barry K."/>
            <person name="Miller A.N."/>
            <person name="Grigoriev I.V."/>
            <person name="Debuchy R."/>
            <person name="Gladieux P."/>
            <person name="Thoren M.H."/>
            <person name="Johannesson H."/>
        </authorList>
    </citation>
    <scope>NUCLEOTIDE SEQUENCE</scope>
    <source>
        <strain evidence="3">CBS 955.72</strain>
    </source>
</reference>
<keyword evidence="2" id="KW-0812">Transmembrane</keyword>
<keyword evidence="4" id="KW-1185">Reference proteome</keyword>
<dbReference type="Proteomes" id="UP001275084">
    <property type="component" value="Unassembled WGS sequence"/>
</dbReference>
<dbReference type="AlphaFoldDB" id="A0AAJ0MH27"/>
<dbReference type="Gene3D" id="1.20.58.340">
    <property type="entry name" value="Magnesium transport protein CorA, transmembrane region"/>
    <property type="match status" value="1"/>
</dbReference>